<keyword evidence="1" id="KW-0472">Membrane</keyword>
<evidence type="ECO:0000256" key="1">
    <source>
        <dbReference type="SAM" id="Phobius"/>
    </source>
</evidence>
<dbReference type="Pfam" id="PF18895">
    <property type="entry name" value="T4SS_pilin"/>
    <property type="match status" value="1"/>
</dbReference>
<feature type="transmembrane region" description="Helical" evidence="1">
    <location>
        <begin position="47"/>
        <end position="69"/>
    </location>
</feature>
<protein>
    <submittedName>
        <fullName evidence="2">Uncharacterized protein</fullName>
    </submittedName>
</protein>
<dbReference type="InterPro" id="IPR043993">
    <property type="entry name" value="T4SS_pilin"/>
</dbReference>
<keyword evidence="1" id="KW-1133">Transmembrane helix</keyword>
<comment type="caution">
    <text evidence="2">The sequence shown here is derived from an EMBL/GenBank/DDBJ whole genome shotgun (WGS) entry which is preliminary data.</text>
</comment>
<proteinExistence type="predicted"/>
<feature type="transmembrane region" description="Helical" evidence="1">
    <location>
        <begin position="7"/>
        <end position="27"/>
    </location>
</feature>
<dbReference type="Proteomes" id="UP000179013">
    <property type="component" value="Unassembled WGS sequence"/>
</dbReference>
<dbReference type="EMBL" id="MGFU01000012">
    <property type="protein sequence ID" value="OGM13139.1"/>
    <property type="molecule type" value="Genomic_DNA"/>
</dbReference>
<gene>
    <name evidence="2" type="ORF">A2V80_03440</name>
</gene>
<name>A0A1F7XEG1_9BACT</name>
<sequence>MRFILRWGIGIAGGIAFILIIVAAFQITTSSGDPKKLQAGRELLTSAIAGLVLLILSALILRIIGVNILNIPGFGS</sequence>
<keyword evidence="1" id="KW-0812">Transmembrane</keyword>
<evidence type="ECO:0000313" key="2">
    <source>
        <dbReference type="EMBL" id="OGM13139.1"/>
    </source>
</evidence>
<evidence type="ECO:0000313" key="3">
    <source>
        <dbReference type="Proteomes" id="UP000179013"/>
    </source>
</evidence>
<organism evidence="2 3">
    <name type="scientific">Candidatus Woesebacteria bacterium RBG_16_39_8b</name>
    <dbReference type="NCBI Taxonomy" id="1802482"/>
    <lineage>
        <taxon>Bacteria</taxon>
        <taxon>Candidatus Woeseibacteriota</taxon>
    </lineage>
</organism>
<accession>A0A1F7XEG1</accession>
<reference evidence="2 3" key="1">
    <citation type="journal article" date="2016" name="Nat. Commun.">
        <title>Thousands of microbial genomes shed light on interconnected biogeochemical processes in an aquifer system.</title>
        <authorList>
            <person name="Anantharaman K."/>
            <person name="Brown C.T."/>
            <person name="Hug L.A."/>
            <person name="Sharon I."/>
            <person name="Castelle C.J."/>
            <person name="Probst A.J."/>
            <person name="Thomas B.C."/>
            <person name="Singh A."/>
            <person name="Wilkins M.J."/>
            <person name="Karaoz U."/>
            <person name="Brodie E.L."/>
            <person name="Williams K.H."/>
            <person name="Hubbard S.S."/>
            <person name="Banfield J.F."/>
        </authorList>
    </citation>
    <scope>NUCLEOTIDE SEQUENCE [LARGE SCALE GENOMIC DNA]</scope>
</reference>
<dbReference type="AlphaFoldDB" id="A0A1F7XEG1"/>